<name>A0A1B0C6G7_9MUSC</name>
<sequence>MQINSLSRQARHRIKLIEILISHETTEGICVMEYQHQHQHQHQHHHRTRRRSRRRRYSIWEVFLAAPLQLTTVKITIGTDAKYFSNLSIAISIWNFIKVSSIQNDYREAVYPALGKEYGHWVSLITILQGNWFFTTPKNKI</sequence>
<dbReference type="Proteomes" id="UP000092460">
    <property type="component" value="Unassembled WGS sequence"/>
</dbReference>
<feature type="transmembrane region" description="Helical" evidence="1">
    <location>
        <begin position="57"/>
        <end position="77"/>
    </location>
</feature>
<reference evidence="3" key="1">
    <citation type="submission" date="2015-01" db="EMBL/GenBank/DDBJ databases">
        <authorList>
            <person name="Aksoy S."/>
            <person name="Warren W."/>
            <person name="Wilson R.K."/>
        </authorList>
    </citation>
    <scope>NUCLEOTIDE SEQUENCE [LARGE SCALE GENOMIC DNA]</scope>
    <source>
        <strain evidence="3">IAEA</strain>
    </source>
</reference>
<dbReference type="EnsemblMetazoa" id="GPPI050440-RA">
    <property type="protein sequence ID" value="GPPI050440-PA"/>
    <property type="gene ID" value="GPPI050440"/>
</dbReference>
<evidence type="ECO:0000313" key="2">
    <source>
        <dbReference type="EnsemblMetazoa" id="GPPI050440-PA"/>
    </source>
</evidence>
<organism evidence="2 3">
    <name type="scientific">Glossina palpalis gambiensis</name>
    <dbReference type="NCBI Taxonomy" id="67801"/>
    <lineage>
        <taxon>Eukaryota</taxon>
        <taxon>Metazoa</taxon>
        <taxon>Ecdysozoa</taxon>
        <taxon>Arthropoda</taxon>
        <taxon>Hexapoda</taxon>
        <taxon>Insecta</taxon>
        <taxon>Pterygota</taxon>
        <taxon>Neoptera</taxon>
        <taxon>Endopterygota</taxon>
        <taxon>Diptera</taxon>
        <taxon>Brachycera</taxon>
        <taxon>Muscomorpha</taxon>
        <taxon>Hippoboscoidea</taxon>
        <taxon>Glossinidae</taxon>
        <taxon>Glossina</taxon>
    </lineage>
</organism>
<keyword evidence="1" id="KW-0472">Membrane</keyword>
<evidence type="ECO:0000313" key="3">
    <source>
        <dbReference type="Proteomes" id="UP000092460"/>
    </source>
</evidence>
<keyword evidence="3" id="KW-1185">Reference proteome</keyword>
<reference evidence="2" key="2">
    <citation type="submission" date="2020-05" db="UniProtKB">
        <authorList>
            <consortium name="EnsemblMetazoa"/>
        </authorList>
    </citation>
    <scope>IDENTIFICATION</scope>
    <source>
        <strain evidence="2">IAEA</strain>
    </source>
</reference>
<protein>
    <submittedName>
        <fullName evidence="2">Uncharacterized protein</fullName>
    </submittedName>
</protein>
<accession>A0A1B0C6G7</accession>
<keyword evidence="1" id="KW-0812">Transmembrane</keyword>
<dbReference type="VEuPathDB" id="VectorBase:GPPI050440"/>
<keyword evidence="1" id="KW-1133">Transmembrane helix</keyword>
<dbReference type="AlphaFoldDB" id="A0A1B0C6G7"/>
<dbReference type="EMBL" id="JXJN01026612">
    <property type="status" value="NOT_ANNOTATED_CDS"/>
    <property type="molecule type" value="Genomic_DNA"/>
</dbReference>
<proteinExistence type="predicted"/>
<evidence type="ECO:0000256" key="1">
    <source>
        <dbReference type="SAM" id="Phobius"/>
    </source>
</evidence>